<dbReference type="Pfam" id="PF00749">
    <property type="entry name" value="tRNA-synt_1c"/>
    <property type="match status" value="1"/>
</dbReference>
<reference evidence="18 19" key="1">
    <citation type="submission" date="2019-09" db="EMBL/GenBank/DDBJ databases">
        <title>Draft genome of the ectomycorrhizal ascomycete Sphaerosporella brunnea.</title>
        <authorList>
            <consortium name="DOE Joint Genome Institute"/>
            <person name="Benucci G.M."/>
            <person name="Marozzi G."/>
            <person name="Antonielli L."/>
            <person name="Sanchez S."/>
            <person name="Marco P."/>
            <person name="Wang X."/>
            <person name="Falini L.B."/>
            <person name="Barry K."/>
            <person name="Haridas S."/>
            <person name="Lipzen A."/>
            <person name="Labutti K."/>
            <person name="Grigoriev I.V."/>
            <person name="Murat C."/>
            <person name="Martin F."/>
            <person name="Albertini E."/>
            <person name="Donnini D."/>
            <person name="Bonito G."/>
        </authorList>
    </citation>
    <scope>NUCLEOTIDE SEQUENCE [LARGE SCALE GENOMIC DNA]</scope>
    <source>
        <strain evidence="18 19">Sb_GMNB300</strain>
    </source>
</reference>
<evidence type="ECO:0000256" key="4">
    <source>
        <dbReference type="ARBA" id="ARBA00022490"/>
    </source>
</evidence>
<comment type="caution">
    <text evidence="18">The sequence shown here is derived from an EMBL/GenBank/DDBJ whole genome shotgun (WGS) entry which is preliminary data.</text>
</comment>
<dbReference type="InterPro" id="IPR020059">
    <property type="entry name" value="Glu/Gln-tRNA-synth_Ib_codon-bd"/>
</dbReference>
<dbReference type="AlphaFoldDB" id="A0A5J5F7V1"/>
<keyword evidence="6 13" id="KW-0436">Ligase</keyword>
<evidence type="ECO:0000256" key="5">
    <source>
        <dbReference type="ARBA" id="ARBA00022553"/>
    </source>
</evidence>
<keyword evidence="9 13" id="KW-0648">Protein biosynthesis</keyword>
<dbReference type="Pfam" id="PF03950">
    <property type="entry name" value="tRNA-synt_1c_C"/>
    <property type="match status" value="1"/>
</dbReference>
<dbReference type="GO" id="GO:0005524">
    <property type="term" value="F:ATP binding"/>
    <property type="evidence" value="ECO:0007669"/>
    <property type="project" value="UniProtKB-KW"/>
</dbReference>
<dbReference type="SUPFAM" id="SSF52374">
    <property type="entry name" value="Nucleotidylyl transferase"/>
    <property type="match status" value="1"/>
</dbReference>
<dbReference type="Proteomes" id="UP000326924">
    <property type="component" value="Unassembled WGS sequence"/>
</dbReference>
<evidence type="ECO:0000256" key="6">
    <source>
        <dbReference type="ARBA" id="ARBA00022598"/>
    </source>
</evidence>
<keyword evidence="4" id="KW-0963">Cytoplasm</keyword>
<dbReference type="Gene3D" id="1.10.1160.10">
    <property type="entry name" value="Glutamyl-trna Synthetase, Domain 2"/>
    <property type="match status" value="1"/>
</dbReference>
<dbReference type="Pfam" id="PF20974">
    <property type="entry name" value="tRNA-synt_1c_C2"/>
    <property type="match status" value="1"/>
</dbReference>
<dbReference type="Gene3D" id="3.90.800.10">
    <property type="entry name" value="Glutamyl-tRNA Synthetase, Domain 3"/>
    <property type="match status" value="1"/>
</dbReference>
<evidence type="ECO:0000259" key="14">
    <source>
        <dbReference type="Pfam" id="PF00043"/>
    </source>
</evidence>
<comment type="subcellular location">
    <subcellularLocation>
        <location evidence="1">Cytoplasm</location>
    </subcellularLocation>
</comment>
<proteinExistence type="inferred from homology"/>
<evidence type="ECO:0000256" key="7">
    <source>
        <dbReference type="ARBA" id="ARBA00022741"/>
    </source>
</evidence>
<dbReference type="InterPro" id="IPR000924">
    <property type="entry name" value="Glu/Gln-tRNA-synth"/>
</dbReference>
<evidence type="ECO:0000256" key="10">
    <source>
        <dbReference type="ARBA" id="ARBA00023146"/>
    </source>
</evidence>
<dbReference type="PRINTS" id="PR00987">
    <property type="entry name" value="TRNASYNTHGLU"/>
</dbReference>
<dbReference type="Gene3D" id="3.40.50.620">
    <property type="entry name" value="HUPs"/>
    <property type="match status" value="1"/>
</dbReference>
<dbReference type="CDD" id="cd00807">
    <property type="entry name" value="GlnRS_core"/>
    <property type="match status" value="1"/>
</dbReference>
<dbReference type="SUPFAM" id="SSF47616">
    <property type="entry name" value="GST C-terminal domain-like"/>
    <property type="match status" value="1"/>
</dbReference>
<comment type="similarity">
    <text evidence="2">Belongs to the class-I aminoacyl-tRNA synthetase family. Glutamate--tRNA ligase type 2 subfamily.</text>
</comment>
<dbReference type="PANTHER" id="PTHR43097">
    <property type="entry name" value="GLUTAMINE-TRNA LIGASE"/>
    <property type="match status" value="1"/>
</dbReference>
<evidence type="ECO:0000256" key="12">
    <source>
        <dbReference type="ARBA" id="ARBA00048351"/>
    </source>
</evidence>
<dbReference type="InterPro" id="IPR020058">
    <property type="entry name" value="Glu/Gln-tRNA-synth_Ib_cat-dom"/>
</dbReference>
<dbReference type="FunFam" id="2.40.240.10:FF:000004">
    <property type="entry name" value="Glutamyl-tRNA synthetase, cytoplasmic"/>
    <property type="match status" value="1"/>
</dbReference>
<dbReference type="InterPro" id="IPR011035">
    <property type="entry name" value="Ribosomal_bL25/Gln-tRNA_synth"/>
</dbReference>
<dbReference type="InterPro" id="IPR020061">
    <property type="entry name" value="Glu_tRNA_lig_a-bdl"/>
</dbReference>
<dbReference type="GO" id="GO:0005829">
    <property type="term" value="C:cytosol"/>
    <property type="evidence" value="ECO:0007669"/>
    <property type="project" value="TreeGrafter"/>
</dbReference>
<feature type="domain" description="tRNA synthetases class I (E and Q) anti-codon binding" evidence="17">
    <location>
        <begin position="624"/>
        <end position="697"/>
    </location>
</feature>
<dbReference type="EMBL" id="VXIS01000019">
    <property type="protein sequence ID" value="KAA8912888.1"/>
    <property type="molecule type" value="Genomic_DNA"/>
</dbReference>
<dbReference type="EC" id="6.1.1.17" evidence="3"/>
<dbReference type="FunCoup" id="A0A5J5F7V1">
    <property type="interactions" value="816"/>
</dbReference>
<dbReference type="GO" id="GO:0006424">
    <property type="term" value="P:glutamyl-tRNA aminoacylation"/>
    <property type="evidence" value="ECO:0007669"/>
    <property type="project" value="InterPro"/>
</dbReference>
<dbReference type="InterPro" id="IPR020056">
    <property type="entry name" value="Rbsml_bL25/Gln-tRNA_synth_N"/>
</dbReference>
<accession>A0A5J5F7V1</accession>
<protein>
    <recommendedName>
        <fullName evidence="3">glutamate--tRNA ligase</fullName>
        <ecNumber evidence="3">6.1.1.17</ecNumber>
    </recommendedName>
    <alternativeName>
        <fullName evidence="11">Glutamyl-tRNA synthetase</fullName>
    </alternativeName>
</protein>
<evidence type="ECO:0000313" key="18">
    <source>
        <dbReference type="EMBL" id="KAA8912888.1"/>
    </source>
</evidence>
<dbReference type="PROSITE" id="PS00178">
    <property type="entry name" value="AA_TRNA_LIGASE_I"/>
    <property type="match status" value="1"/>
</dbReference>
<feature type="domain" description="Glutamyl/glutaminyl-tRNA synthetase class Ib catalytic" evidence="15">
    <location>
        <begin position="211"/>
        <end position="514"/>
    </location>
</feature>
<name>A0A5J5F7V1_9PEZI</name>
<evidence type="ECO:0000256" key="11">
    <source>
        <dbReference type="ARBA" id="ARBA00030865"/>
    </source>
</evidence>
<dbReference type="Gene3D" id="2.40.240.10">
    <property type="entry name" value="Ribosomal Protein L25, Chain P"/>
    <property type="match status" value="1"/>
</dbReference>
<dbReference type="InterPro" id="IPR014729">
    <property type="entry name" value="Rossmann-like_a/b/a_fold"/>
</dbReference>
<evidence type="ECO:0000259" key="16">
    <source>
        <dbReference type="Pfam" id="PF03950"/>
    </source>
</evidence>
<evidence type="ECO:0000259" key="15">
    <source>
        <dbReference type="Pfam" id="PF00749"/>
    </source>
</evidence>
<organism evidence="18 19">
    <name type="scientific">Sphaerosporella brunnea</name>
    <dbReference type="NCBI Taxonomy" id="1250544"/>
    <lineage>
        <taxon>Eukaryota</taxon>
        <taxon>Fungi</taxon>
        <taxon>Dikarya</taxon>
        <taxon>Ascomycota</taxon>
        <taxon>Pezizomycotina</taxon>
        <taxon>Pezizomycetes</taxon>
        <taxon>Pezizales</taxon>
        <taxon>Pyronemataceae</taxon>
        <taxon>Sphaerosporella</taxon>
    </lineage>
</organism>
<keyword evidence="7 13" id="KW-0547">Nucleotide-binding</keyword>
<evidence type="ECO:0000256" key="13">
    <source>
        <dbReference type="RuleBase" id="RU363037"/>
    </source>
</evidence>
<dbReference type="InterPro" id="IPR050132">
    <property type="entry name" value="Gln/Glu-tRNA_Ligase"/>
</dbReference>
<sequence length="718" mass="81412">MPQFNLLVAQKAPTADLYPALIASNVVNTHASFSDTPVAVVYEDVELLEKSNPSSTIGIQFEGEETIYGAEPVLKKLLATYPQILNGYNPELENHWVTFGLTHLSGKDFKATSAALEELNCHLCMRTFLVGYSETIADVVVYGALNANNQAVAAIRRNHLPNLVRWFKYIGSIDRIGSVVDAFKAELTNKKKTKSKESNFEIGLLDTDKGVVTRFPPEPSGYLHIGHAKAAMLNQYFAEHYKGKLIIRFDDTNPSKEKQEFQDSILKDLELLGIKGDVITYTSDHFDRLYDQAVQLIKLGKAYCDDTLQEQMRKERMDGIASARRDRSIEENLRIFAEMSKASDEGVKNCLRAKMSVDNPNKAMRDPVIYRCNPETHHRTGDKYRIYPTYDFACPLVDEFEGVTHALRTIEYRDRNPQYWWFLEALGLRKVHVWDFSRLNFIKTVLSKRKLAWFVNEGLVGGWDDPRFPTVRGIRRRGMTIEALKQFILSQGPSKNVVNLDWTIIWAMNKKVIDPVSPRHTALVKSGLLRVTAKLEGAPEPAVTEEKPKHVKNEAVGKKKVVFGSSILLEQADARSFEEGEEITLMGWGNAFITKIMRPDPAGDVTELGLKLHLDGDFKKTKKKVTWLAKDQNLVDVELVDFDYLITKDKLEDDDDVKDFVNKNTEFKEVAFADCNIADVKEDDILQFERKGYYRCDSPAKDGKPAVFFCIPTGKADK</sequence>
<dbReference type="NCBIfam" id="TIGR00463">
    <property type="entry name" value="gltX_arch"/>
    <property type="match status" value="1"/>
</dbReference>
<dbReference type="InterPro" id="IPR049437">
    <property type="entry name" value="tRNA-synt_1c_C2"/>
</dbReference>
<dbReference type="Gene3D" id="3.40.30.70">
    <property type="match status" value="1"/>
</dbReference>
<dbReference type="InterPro" id="IPR036282">
    <property type="entry name" value="Glutathione-S-Trfase_C_sf"/>
</dbReference>
<evidence type="ECO:0000313" key="19">
    <source>
        <dbReference type="Proteomes" id="UP000326924"/>
    </source>
</evidence>
<evidence type="ECO:0000256" key="9">
    <source>
        <dbReference type="ARBA" id="ARBA00022917"/>
    </source>
</evidence>
<comment type="catalytic activity">
    <reaction evidence="12">
        <text>tRNA(Glu) + L-glutamate + ATP = L-glutamyl-tRNA(Glu) + AMP + diphosphate</text>
        <dbReference type="Rhea" id="RHEA:23540"/>
        <dbReference type="Rhea" id="RHEA-COMP:9663"/>
        <dbReference type="Rhea" id="RHEA-COMP:9680"/>
        <dbReference type="ChEBI" id="CHEBI:29985"/>
        <dbReference type="ChEBI" id="CHEBI:30616"/>
        <dbReference type="ChEBI" id="CHEBI:33019"/>
        <dbReference type="ChEBI" id="CHEBI:78442"/>
        <dbReference type="ChEBI" id="CHEBI:78520"/>
        <dbReference type="ChEBI" id="CHEBI:456215"/>
        <dbReference type="EC" id="6.1.1.17"/>
    </reaction>
</comment>
<evidence type="ECO:0000256" key="2">
    <source>
        <dbReference type="ARBA" id="ARBA00008927"/>
    </source>
</evidence>
<dbReference type="Gene3D" id="1.20.1050.10">
    <property type="match status" value="1"/>
</dbReference>
<dbReference type="HAMAP" id="MF_02076">
    <property type="entry name" value="Glu_tRNA_synth_type2"/>
    <property type="match status" value="1"/>
</dbReference>
<evidence type="ECO:0000256" key="8">
    <source>
        <dbReference type="ARBA" id="ARBA00022840"/>
    </source>
</evidence>
<dbReference type="SUPFAM" id="SSF50715">
    <property type="entry name" value="Ribosomal protein L25-like"/>
    <property type="match status" value="1"/>
</dbReference>
<dbReference type="InterPro" id="IPR004526">
    <property type="entry name" value="Glu-tRNA-synth_arc/euk"/>
</dbReference>
<keyword evidence="8 13" id="KW-0067">ATP-binding</keyword>
<feature type="domain" description="Glutathione S-transferase C-terminal" evidence="14">
    <location>
        <begin position="111"/>
        <end position="169"/>
    </location>
</feature>
<dbReference type="FunFam" id="1.10.1160.10:FF:000001">
    <property type="entry name" value="Glutamine--tRNA ligase"/>
    <property type="match status" value="1"/>
</dbReference>
<evidence type="ECO:0000259" key="17">
    <source>
        <dbReference type="Pfam" id="PF20974"/>
    </source>
</evidence>
<dbReference type="GO" id="GO:0017102">
    <property type="term" value="C:methionyl glutamyl tRNA synthetase complex"/>
    <property type="evidence" value="ECO:0007669"/>
    <property type="project" value="TreeGrafter"/>
</dbReference>
<dbReference type="GO" id="GO:0004818">
    <property type="term" value="F:glutamate-tRNA ligase activity"/>
    <property type="evidence" value="ECO:0007669"/>
    <property type="project" value="UniProtKB-EC"/>
</dbReference>
<evidence type="ECO:0000256" key="3">
    <source>
        <dbReference type="ARBA" id="ARBA00012835"/>
    </source>
</evidence>
<dbReference type="InParanoid" id="A0A5J5F7V1"/>
<evidence type="ECO:0000256" key="1">
    <source>
        <dbReference type="ARBA" id="ARBA00004496"/>
    </source>
</evidence>
<dbReference type="InterPro" id="IPR001412">
    <property type="entry name" value="aa-tRNA-synth_I_CS"/>
</dbReference>
<feature type="domain" description="Glutamyl/glutaminyl-tRNA synthetase class Ib anti-codon binding" evidence="16">
    <location>
        <begin position="518"/>
        <end position="612"/>
    </location>
</feature>
<dbReference type="FunFam" id="3.40.50.620:FF:000070">
    <property type="entry name" value="Bifunctional glutamate/proline--tRNA ligase"/>
    <property type="match status" value="1"/>
</dbReference>
<gene>
    <name evidence="18" type="ORF">FN846DRAFT_991988</name>
</gene>
<dbReference type="GO" id="GO:0010494">
    <property type="term" value="C:cytoplasmic stress granule"/>
    <property type="evidence" value="ECO:0007669"/>
    <property type="project" value="UniProtKB-ARBA"/>
</dbReference>
<dbReference type="FunFam" id="3.90.800.10:FF:000001">
    <property type="entry name" value="Glutamine--tRNA ligase"/>
    <property type="match status" value="1"/>
</dbReference>
<keyword evidence="19" id="KW-1185">Reference proteome</keyword>
<dbReference type="Pfam" id="PF00043">
    <property type="entry name" value="GST_C"/>
    <property type="match status" value="1"/>
</dbReference>
<dbReference type="OrthoDB" id="10250478at2759"/>
<keyword evidence="5" id="KW-0597">Phosphoprotein</keyword>
<keyword evidence="10 13" id="KW-0030">Aminoacyl-tRNA synthetase</keyword>
<dbReference type="PANTHER" id="PTHR43097:SF5">
    <property type="entry name" value="GLUTAMATE--TRNA LIGASE"/>
    <property type="match status" value="1"/>
</dbReference>
<dbReference type="InterPro" id="IPR004046">
    <property type="entry name" value="GST_C"/>
</dbReference>